<accession>A0AAV9F736</accession>
<feature type="region of interest" description="Disordered" evidence="1">
    <location>
        <begin position="76"/>
        <end position="119"/>
    </location>
</feature>
<proteinExistence type="predicted"/>
<reference evidence="2" key="2">
    <citation type="submission" date="2023-06" db="EMBL/GenBank/DDBJ databases">
        <authorList>
            <person name="Ma L."/>
            <person name="Liu K.-W."/>
            <person name="Li Z."/>
            <person name="Hsiao Y.-Y."/>
            <person name="Qi Y."/>
            <person name="Fu T."/>
            <person name="Tang G."/>
            <person name="Zhang D."/>
            <person name="Sun W.-H."/>
            <person name="Liu D.-K."/>
            <person name="Li Y."/>
            <person name="Chen G.-Z."/>
            <person name="Liu X.-D."/>
            <person name="Liao X.-Y."/>
            <person name="Jiang Y.-T."/>
            <person name="Yu X."/>
            <person name="Hao Y."/>
            <person name="Huang J."/>
            <person name="Zhao X.-W."/>
            <person name="Ke S."/>
            <person name="Chen Y.-Y."/>
            <person name="Wu W.-L."/>
            <person name="Hsu J.-L."/>
            <person name="Lin Y.-F."/>
            <person name="Huang M.-D."/>
            <person name="Li C.-Y."/>
            <person name="Huang L."/>
            <person name="Wang Z.-W."/>
            <person name="Zhao X."/>
            <person name="Zhong W.-Y."/>
            <person name="Peng D.-H."/>
            <person name="Ahmad S."/>
            <person name="Lan S."/>
            <person name="Zhang J.-S."/>
            <person name="Tsai W.-C."/>
            <person name="Van De Peer Y."/>
            <person name="Liu Z.-J."/>
        </authorList>
    </citation>
    <scope>NUCLEOTIDE SEQUENCE</scope>
    <source>
        <strain evidence="2">CP</strain>
        <tissue evidence="2">Leaves</tissue>
    </source>
</reference>
<feature type="region of interest" description="Disordered" evidence="1">
    <location>
        <begin position="1"/>
        <end position="25"/>
    </location>
</feature>
<feature type="compositionally biased region" description="Basic and acidic residues" evidence="1">
    <location>
        <begin position="9"/>
        <end position="23"/>
    </location>
</feature>
<evidence type="ECO:0000313" key="3">
    <source>
        <dbReference type="Proteomes" id="UP001180020"/>
    </source>
</evidence>
<dbReference type="EMBL" id="JAUJYO010000003">
    <property type="protein sequence ID" value="KAK1320108.1"/>
    <property type="molecule type" value="Genomic_DNA"/>
</dbReference>
<gene>
    <name evidence="2" type="ORF">QJS10_CPA03g00199</name>
</gene>
<reference evidence="2" key="1">
    <citation type="journal article" date="2023" name="Nat. Commun.">
        <title>Diploid and tetraploid genomes of Acorus and the evolution of monocots.</title>
        <authorList>
            <person name="Ma L."/>
            <person name="Liu K.W."/>
            <person name="Li Z."/>
            <person name="Hsiao Y.Y."/>
            <person name="Qi Y."/>
            <person name="Fu T."/>
            <person name="Tang G.D."/>
            <person name="Zhang D."/>
            <person name="Sun W.H."/>
            <person name="Liu D.K."/>
            <person name="Li Y."/>
            <person name="Chen G.Z."/>
            <person name="Liu X.D."/>
            <person name="Liao X.Y."/>
            <person name="Jiang Y.T."/>
            <person name="Yu X."/>
            <person name="Hao Y."/>
            <person name="Huang J."/>
            <person name="Zhao X.W."/>
            <person name="Ke S."/>
            <person name="Chen Y.Y."/>
            <person name="Wu W.L."/>
            <person name="Hsu J.L."/>
            <person name="Lin Y.F."/>
            <person name="Huang M.D."/>
            <person name="Li C.Y."/>
            <person name="Huang L."/>
            <person name="Wang Z.W."/>
            <person name="Zhao X."/>
            <person name="Zhong W.Y."/>
            <person name="Peng D.H."/>
            <person name="Ahmad S."/>
            <person name="Lan S."/>
            <person name="Zhang J.S."/>
            <person name="Tsai W.C."/>
            <person name="Van de Peer Y."/>
            <person name="Liu Z.J."/>
        </authorList>
    </citation>
    <scope>NUCLEOTIDE SEQUENCE</scope>
    <source>
        <strain evidence="2">CP</strain>
    </source>
</reference>
<sequence length="119" mass="13875">MASLQAVKPAEETIVESKNRESLNTKQGSIVVIEIEERVQTRQPCATPENRHHVHEFISDVKHRIEEKVEKVKEKIKEKKKEMKKKKNKKKKNNKDDSSSSSDSDDDKKEKQGKEKKHK</sequence>
<organism evidence="2 3">
    <name type="scientific">Acorus calamus</name>
    <name type="common">Sweet flag</name>
    <dbReference type="NCBI Taxonomy" id="4465"/>
    <lineage>
        <taxon>Eukaryota</taxon>
        <taxon>Viridiplantae</taxon>
        <taxon>Streptophyta</taxon>
        <taxon>Embryophyta</taxon>
        <taxon>Tracheophyta</taxon>
        <taxon>Spermatophyta</taxon>
        <taxon>Magnoliopsida</taxon>
        <taxon>Liliopsida</taxon>
        <taxon>Acoraceae</taxon>
        <taxon>Acorus</taxon>
    </lineage>
</organism>
<name>A0AAV9F736_ACOCL</name>
<feature type="compositionally biased region" description="Basic residues" evidence="1">
    <location>
        <begin position="82"/>
        <end position="93"/>
    </location>
</feature>
<evidence type="ECO:0000313" key="2">
    <source>
        <dbReference type="EMBL" id="KAK1320108.1"/>
    </source>
</evidence>
<protein>
    <submittedName>
        <fullName evidence="2">Uncharacterized protein</fullName>
    </submittedName>
</protein>
<dbReference type="Proteomes" id="UP001180020">
    <property type="component" value="Unassembled WGS sequence"/>
</dbReference>
<keyword evidence="3" id="KW-1185">Reference proteome</keyword>
<evidence type="ECO:0000256" key="1">
    <source>
        <dbReference type="SAM" id="MobiDB-lite"/>
    </source>
</evidence>
<dbReference type="AlphaFoldDB" id="A0AAV9F736"/>
<comment type="caution">
    <text evidence="2">The sequence shown here is derived from an EMBL/GenBank/DDBJ whole genome shotgun (WGS) entry which is preliminary data.</text>
</comment>